<evidence type="ECO:0000313" key="1">
    <source>
        <dbReference type="EMBL" id="QSZ33466.1"/>
    </source>
</evidence>
<name>A0A8A3PEJ9_9HELO</name>
<dbReference type="Proteomes" id="UP000672032">
    <property type="component" value="Chromosome 4"/>
</dbReference>
<gene>
    <name evidence="1" type="ORF">DSL72_005034</name>
</gene>
<accession>A0A8A3PEJ9</accession>
<dbReference type="AlphaFoldDB" id="A0A8A3PEJ9"/>
<dbReference type="Pfam" id="PF14441">
    <property type="entry name" value="OTT_1508_deam"/>
    <property type="match status" value="1"/>
</dbReference>
<proteinExistence type="predicted"/>
<dbReference type="OrthoDB" id="4851849at2759"/>
<protein>
    <submittedName>
        <fullName evidence="1">Uncharacterized protein</fullName>
    </submittedName>
</protein>
<organism evidence="1 2">
    <name type="scientific">Monilinia vaccinii-corymbosi</name>
    <dbReference type="NCBI Taxonomy" id="61207"/>
    <lineage>
        <taxon>Eukaryota</taxon>
        <taxon>Fungi</taxon>
        <taxon>Dikarya</taxon>
        <taxon>Ascomycota</taxon>
        <taxon>Pezizomycotina</taxon>
        <taxon>Leotiomycetes</taxon>
        <taxon>Helotiales</taxon>
        <taxon>Sclerotiniaceae</taxon>
        <taxon>Monilinia</taxon>
    </lineage>
</organism>
<reference evidence="1" key="1">
    <citation type="submission" date="2020-10" db="EMBL/GenBank/DDBJ databases">
        <title>Genome Sequence of Monilinia vaccinii-corymbosi Sheds Light on Mummy Berry Disease Infection of Blueberry and Mating Type.</title>
        <authorList>
            <person name="Yow A.G."/>
            <person name="Zhang Y."/>
            <person name="Bansal K."/>
            <person name="Eacker S.M."/>
            <person name="Sullivan S."/>
            <person name="Liachko I."/>
            <person name="Cubeta M.A."/>
            <person name="Rollins J.A."/>
            <person name="Ashrafi H."/>
        </authorList>
    </citation>
    <scope>NUCLEOTIDE SEQUENCE</scope>
    <source>
        <strain evidence="1">RL-1</strain>
    </source>
</reference>
<keyword evidence="2" id="KW-1185">Reference proteome</keyword>
<dbReference type="InterPro" id="IPR027796">
    <property type="entry name" value="OTT_1508_deam-like"/>
</dbReference>
<evidence type="ECO:0000313" key="2">
    <source>
        <dbReference type="Proteomes" id="UP000672032"/>
    </source>
</evidence>
<dbReference type="EMBL" id="CP063408">
    <property type="protein sequence ID" value="QSZ33466.1"/>
    <property type="molecule type" value="Genomic_DNA"/>
</dbReference>
<sequence length="429" mass="47810">MAKPLKSSISVLASKPDFHKAVDKLLAKTNEPCKPVNYRGAPHLQSSKYHLLHEEEQHLADYLAFLAQTSPDPFRVSAVTIEESSTPPSLCIRLAANKTPASTTVTGLRSCLNTVEEFARTGTNRDGHESTLLNQVIELSKSRLHSRIRSQQALDGEWSCEKYKKPLHARIQSLQDSFNTQPSELKESIRPLAAKLSHLIETLTSIDAGSDSEQTKLLREAILSSHAVSTIAGSPLLEHYLDSLGFGDKITQRGTVPAIDKISQYLDVCTYLLDICRKADCQPLFCNITLEALTAPPASHPNGATSKYYVHGEIQLVLYYEQHPREPAPRCIGASKSACFLCDLFLNKHGQFHISHSHKRVYGQWTVPEELWMAESHARTEKLDNILKDMSCEISDLAKMWKGSPKHEDHGAESRVHLLVLPKAIRLVD</sequence>